<proteinExistence type="predicted"/>
<organism evidence="2 3">
    <name type="scientific">Paramecium sonneborni</name>
    <dbReference type="NCBI Taxonomy" id="65129"/>
    <lineage>
        <taxon>Eukaryota</taxon>
        <taxon>Sar</taxon>
        <taxon>Alveolata</taxon>
        <taxon>Ciliophora</taxon>
        <taxon>Intramacronucleata</taxon>
        <taxon>Oligohymenophorea</taxon>
        <taxon>Peniculida</taxon>
        <taxon>Parameciidae</taxon>
        <taxon>Paramecium</taxon>
    </lineage>
</organism>
<keyword evidence="1" id="KW-1133">Transmembrane helix</keyword>
<accession>A0A8S1KVG3</accession>
<comment type="caution">
    <text evidence="2">The sequence shown here is derived from an EMBL/GenBank/DDBJ whole genome shotgun (WGS) entry which is preliminary data.</text>
</comment>
<keyword evidence="3" id="KW-1185">Reference proteome</keyword>
<keyword evidence="1" id="KW-0472">Membrane</keyword>
<evidence type="ECO:0000313" key="2">
    <source>
        <dbReference type="EMBL" id="CAD8059389.1"/>
    </source>
</evidence>
<dbReference type="Proteomes" id="UP000692954">
    <property type="component" value="Unassembled WGS sequence"/>
</dbReference>
<reference evidence="2" key="1">
    <citation type="submission" date="2021-01" db="EMBL/GenBank/DDBJ databases">
        <authorList>
            <consortium name="Genoscope - CEA"/>
            <person name="William W."/>
        </authorList>
    </citation>
    <scope>NUCLEOTIDE SEQUENCE</scope>
</reference>
<feature type="transmembrane region" description="Helical" evidence="1">
    <location>
        <begin position="86"/>
        <end position="106"/>
    </location>
</feature>
<evidence type="ECO:0008006" key="4">
    <source>
        <dbReference type="Google" id="ProtNLM"/>
    </source>
</evidence>
<evidence type="ECO:0000313" key="3">
    <source>
        <dbReference type="Proteomes" id="UP000692954"/>
    </source>
</evidence>
<keyword evidence="1" id="KW-0812">Transmembrane</keyword>
<evidence type="ECO:0000256" key="1">
    <source>
        <dbReference type="SAM" id="Phobius"/>
    </source>
</evidence>
<sequence>MITLYYQIIQECIQKQVKLKQFQNLSDLSFQIKPYYYLKPLDQFQLNQALYLRKKQRQNEQINLVGLKSSFIIKLYLKNKPADNNYFFLNLSLCMCIQIVEIMIYLKNLFQARMLEKIVYSR</sequence>
<dbReference type="AlphaFoldDB" id="A0A8S1KVG3"/>
<protein>
    <recommendedName>
        <fullName evidence="4">Transmembrane protein</fullName>
    </recommendedName>
</protein>
<dbReference type="EMBL" id="CAJJDN010000013">
    <property type="protein sequence ID" value="CAD8059389.1"/>
    <property type="molecule type" value="Genomic_DNA"/>
</dbReference>
<gene>
    <name evidence="2" type="ORF">PSON_ATCC_30995.1.T0130212</name>
</gene>
<name>A0A8S1KVG3_9CILI</name>